<comment type="catalytic activity">
    <reaction evidence="6 7">
        <text>N-acetyl-L-glutamate 5-semialdehyde + phosphate + NADP(+) = N-acetyl-L-glutamyl 5-phosphate + NADPH + H(+)</text>
        <dbReference type="Rhea" id="RHEA:21588"/>
        <dbReference type="ChEBI" id="CHEBI:15378"/>
        <dbReference type="ChEBI" id="CHEBI:29123"/>
        <dbReference type="ChEBI" id="CHEBI:43474"/>
        <dbReference type="ChEBI" id="CHEBI:57783"/>
        <dbReference type="ChEBI" id="CHEBI:57936"/>
        <dbReference type="ChEBI" id="CHEBI:58349"/>
        <dbReference type="EC" id="1.2.1.38"/>
    </reaction>
</comment>
<dbReference type="PROSITE" id="PS01224">
    <property type="entry name" value="ARGC"/>
    <property type="match status" value="1"/>
</dbReference>
<comment type="function">
    <text evidence="7">Catalyzes the NADPH-dependent reduction of N-acetyl-5-glutamyl phosphate to yield N-acetyl-L-glutamate 5-semialdehyde.</text>
</comment>
<keyword evidence="7" id="KW-0963">Cytoplasm</keyword>
<evidence type="ECO:0000256" key="2">
    <source>
        <dbReference type="ARBA" id="ARBA00022571"/>
    </source>
</evidence>
<gene>
    <name evidence="7" type="primary">argC</name>
    <name evidence="10" type="ORF">H4Q31_08610</name>
</gene>
<evidence type="ECO:0000313" key="11">
    <source>
        <dbReference type="Proteomes" id="UP000574133"/>
    </source>
</evidence>
<feature type="active site" evidence="7 8">
    <location>
        <position position="149"/>
    </location>
</feature>
<dbReference type="GO" id="GO:0070401">
    <property type="term" value="F:NADP+ binding"/>
    <property type="evidence" value="ECO:0007669"/>
    <property type="project" value="InterPro"/>
</dbReference>
<dbReference type="CDD" id="cd17895">
    <property type="entry name" value="AGPR_1_N"/>
    <property type="match status" value="1"/>
</dbReference>
<evidence type="ECO:0000256" key="3">
    <source>
        <dbReference type="ARBA" id="ARBA00022605"/>
    </source>
</evidence>
<dbReference type="AlphaFoldDB" id="A0A841T780"/>
<dbReference type="Pfam" id="PF01118">
    <property type="entry name" value="Semialdhyde_dh"/>
    <property type="match status" value="1"/>
</dbReference>
<dbReference type="InterPro" id="IPR036291">
    <property type="entry name" value="NAD(P)-bd_dom_sf"/>
</dbReference>
<dbReference type="InterPro" id="IPR058924">
    <property type="entry name" value="AGPR_dimerisation_dom"/>
</dbReference>
<name>A0A841T780_9BACL</name>
<protein>
    <recommendedName>
        <fullName evidence="7">N-acetyl-gamma-glutamyl-phosphate reductase</fullName>
        <shortName evidence="7">AGPR</shortName>
        <ecNumber evidence="7">1.2.1.38</ecNumber>
    </recommendedName>
    <alternativeName>
        <fullName evidence="7">N-acetyl-glutamate semialdehyde dehydrogenase</fullName>
        <shortName evidence="7">NAGSA dehydrogenase</shortName>
    </alternativeName>
</protein>
<keyword evidence="3 7" id="KW-0028">Amino-acid biosynthesis</keyword>
<accession>A0A841T780</accession>
<dbReference type="EMBL" id="JACJVN010000031">
    <property type="protein sequence ID" value="MBB6677383.1"/>
    <property type="molecule type" value="Genomic_DNA"/>
</dbReference>
<dbReference type="GO" id="GO:0006526">
    <property type="term" value="P:L-arginine biosynthetic process"/>
    <property type="evidence" value="ECO:0007669"/>
    <property type="project" value="UniProtKB-UniRule"/>
</dbReference>
<dbReference type="InterPro" id="IPR050085">
    <property type="entry name" value="AGPR"/>
</dbReference>
<feature type="domain" description="Semialdehyde dehydrogenase NAD-binding" evidence="9">
    <location>
        <begin position="2"/>
        <end position="141"/>
    </location>
</feature>
<dbReference type="CDD" id="cd23934">
    <property type="entry name" value="AGPR_1_C"/>
    <property type="match status" value="1"/>
</dbReference>
<dbReference type="PANTHER" id="PTHR32338">
    <property type="entry name" value="N-ACETYL-GAMMA-GLUTAMYL-PHOSPHATE REDUCTASE, CHLOROPLASTIC-RELATED-RELATED"/>
    <property type="match status" value="1"/>
</dbReference>
<dbReference type="Gene3D" id="3.30.360.10">
    <property type="entry name" value="Dihydrodipicolinate Reductase, domain 2"/>
    <property type="match status" value="1"/>
</dbReference>
<proteinExistence type="inferred from homology"/>
<comment type="pathway">
    <text evidence="1 7">Amino-acid biosynthesis; L-arginine biosynthesis; N(2)-acetyl-L-ornithine from L-glutamate: step 3/4.</text>
</comment>
<dbReference type="GO" id="GO:0005737">
    <property type="term" value="C:cytoplasm"/>
    <property type="evidence" value="ECO:0007669"/>
    <property type="project" value="UniProtKB-SubCell"/>
</dbReference>
<evidence type="ECO:0000256" key="1">
    <source>
        <dbReference type="ARBA" id="ARBA00004862"/>
    </source>
</evidence>
<evidence type="ECO:0000259" key="9">
    <source>
        <dbReference type="SMART" id="SM00859"/>
    </source>
</evidence>
<dbReference type="EC" id="1.2.1.38" evidence="7"/>
<dbReference type="SMART" id="SM00859">
    <property type="entry name" value="Semialdhyde_dh"/>
    <property type="match status" value="1"/>
</dbReference>
<dbReference type="Gene3D" id="3.40.50.720">
    <property type="entry name" value="NAD(P)-binding Rossmann-like Domain"/>
    <property type="match status" value="1"/>
</dbReference>
<reference evidence="10 11" key="1">
    <citation type="submission" date="2020-08" db="EMBL/GenBank/DDBJ databases">
        <title>Cohnella phylogeny.</title>
        <authorList>
            <person name="Dunlap C."/>
        </authorList>
    </citation>
    <scope>NUCLEOTIDE SEQUENCE [LARGE SCALE GENOMIC DNA]</scope>
    <source>
        <strain evidence="10 11">DSM 103658</strain>
    </source>
</reference>
<evidence type="ECO:0000256" key="4">
    <source>
        <dbReference type="ARBA" id="ARBA00022857"/>
    </source>
</evidence>
<keyword evidence="2 7" id="KW-0055">Arginine biosynthesis</keyword>
<dbReference type="Proteomes" id="UP000574133">
    <property type="component" value="Unassembled WGS sequence"/>
</dbReference>
<sequence length="346" mass="37435">MRAAIVGSTGYGGVELIRLLEAHPNVTVTSVVSSSSAGSYYSETFPHLTEIVAGVMDDVDPALIRGKADVVFLATPHGVSAQLAPRFLEAGLKVIDLSGDFRLKDPAAYEAWYKKGAADQAYLDRAVFGMCELFGDEVAGADFVSNPGCFPTATTLGLYPAVKAGWIDPNSIIIDSKTGVSGAGRGLNLSSHFSEVNENLKAYKVNQHQHTPEIEMVLSRAAGRPVTTTFTTHLVPMTRGIMSTMYAAVTDRDRTTGDFLQLYREFYQDRRFIRIRQAGTYPATKEVYGSNYCDIGLNVDARTGRITIISVIDNLVKGAAGQAIQNLNLMMGWDETLGLGFAPVYP</sequence>
<dbReference type="HAMAP" id="MF_00150">
    <property type="entry name" value="ArgC_type1"/>
    <property type="match status" value="1"/>
</dbReference>
<dbReference type="InterPro" id="IPR000534">
    <property type="entry name" value="Semialdehyde_DH_NAD-bd"/>
</dbReference>
<dbReference type="UniPathway" id="UPA00068">
    <property type="reaction ID" value="UER00108"/>
</dbReference>
<comment type="similarity">
    <text evidence="7">Belongs to the NAGSA dehydrogenase family. Type 1 subfamily.</text>
</comment>
<dbReference type="SUPFAM" id="SSF55347">
    <property type="entry name" value="Glyceraldehyde-3-phosphate dehydrogenase-like, C-terminal domain"/>
    <property type="match status" value="1"/>
</dbReference>
<keyword evidence="4 7" id="KW-0521">NADP</keyword>
<evidence type="ECO:0000313" key="10">
    <source>
        <dbReference type="EMBL" id="MBB6677383.1"/>
    </source>
</evidence>
<keyword evidence="5 7" id="KW-0560">Oxidoreductase</keyword>
<dbReference type="GO" id="GO:0051287">
    <property type="term" value="F:NAD binding"/>
    <property type="evidence" value="ECO:0007669"/>
    <property type="project" value="InterPro"/>
</dbReference>
<organism evidence="10 11">
    <name type="scientific">Cohnella lubricantis</name>
    <dbReference type="NCBI Taxonomy" id="2163172"/>
    <lineage>
        <taxon>Bacteria</taxon>
        <taxon>Bacillati</taxon>
        <taxon>Bacillota</taxon>
        <taxon>Bacilli</taxon>
        <taxon>Bacillales</taxon>
        <taxon>Paenibacillaceae</taxon>
        <taxon>Cohnella</taxon>
    </lineage>
</organism>
<dbReference type="InterPro" id="IPR000706">
    <property type="entry name" value="AGPR_type-1"/>
</dbReference>
<dbReference type="FunFam" id="3.30.360.10:FF:000014">
    <property type="entry name" value="N-acetyl-gamma-glutamyl-phosphate reductase"/>
    <property type="match status" value="1"/>
</dbReference>
<dbReference type="Pfam" id="PF22698">
    <property type="entry name" value="Semialdhyde_dhC_1"/>
    <property type="match status" value="1"/>
</dbReference>
<evidence type="ECO:0000256" key="8">
    <source>
        <dbReference type="PROSITE-ProRule" id="PRU10010"/>
    </source>
</evidence>
<dbReference type="PANTHER" id="PTHR32338:SF10">
    <property type="entry name" value="N-ACETYL-GAMMA-GLUTAMYL-PHOSPHATE REDUCTASE, CHLOROPLASTIC-RELATED"/>
    <property type="match status" value="1"/>
</dbReference>
<evidence type="ECO:0000256" key="6">
    <source>
        <dbReference type="ARBA" id="ARBA00050557"/>
    </source>
</evidence>
<comment type="subcellular location">
    <subcellularLocation>
        <location evidence="7">Cytoplasm</location>
    </subcellularLocation>
</comment>
<dbReference type="NCBIfam" id="TIGR01850">
    <property type="entry name" value="argC"/>
    <property type="match status" value="1"/>
</dbReference>
<keyword evidence="11" id="KW-1185">Reference proteome</keyword>
<dbReference type="SUPFAM" id="SSF51735">
    <property type="entry name" value="NAD(P)-binding Rossmann-fold domains"/>
    <property type="match status" value="1"/>
</dbReference>
<evidence type="ECO:0000256" key="7">
    <source>
        <dbReference type="HAMAP-Rule" id="MF_00150"/>
    </source>
</evidence>
<dbReference type="InterPro" id="IPR023013">
    <property type="entry name" value="AGPR_AS"/>
</dbReference>
<dbReference type="GO" id="GO:0003942">
    <property type="term" value="F:N-acetyl-gamma-glutamyl-phosphate reductase activity"/>
    <property type="evidence" value="ECO:0007669"/>
    <property type="project" value="UniProtKB-UniRule"/>
</dbReference>
<evidence type="ECO:0000256" key="5">
    <source>
        <dbReference type="ARBA" id="ARBA00023002"/>
    </source>
</evidence>
<comment type="caution">
    <text evidence="10">The sequence shown here is derived from an EMBL/GenBank/DDBJ whole genome shotgun (WGS) entry which is preliminary data.</text>
</comment>